<comment type="subunit">
    <text evidence="4">Component of the 66S pre-ribosomal particle.</text>
</comment>
<keyword evidence="9" id="KW-0539">Nucleus</keyword>
<dbReference type="FunCoup" id="A0A5J5F7U9">
    <property type="interactions" value="328"/>
</dbReference>
<keyword evidence="7" id="KW-0509">mRNA transport</keyword>
<comment type="similarity">
    <text evidence="3">Belongs to the LOC1 family.</text>
</comment>
<keyword evidence="5" id="KW-0813">Transport</keyword>
<comment type="function">
    <text evidence="1">Required for efficient assembly and nuclear export of the 60S ribosomal subunit.</text>
</comment>
<sequence>MAVAPKKAPKASRPTKSRGGGLKPTHTSLGVAKAHSGGGKNDKRTPKQRAAELVRLEKTLPTLNTVVPKGATGKVKGGRGKIGKVFVDDHDKDKFLRMIEQAAGKQEVGEESKLERARKLEAIREARRKEAEKREESKREKLDESKDKARKRRKSKDSTAAAPAKVEKLGKDGKPKKKVGFA</sequence>
<feature type="region of interest" description="Disordered" evidence="10">
    <location>
        <begin position="1"/>
        <end position="48"/>
    </location>
</feature>
<dbReference type="GO" id="GO:0008298">
    <property type="term" value="P:intracellular mRNA localization"/>
    <property type="evidence" value="ECO:0007669"/>
    <property type="project" value="TreeGrafter"/>
</dbReference>
<evidence type="ECO:0000313" key="11">
    <source>
        <dbReference type="EMBL" id="KAA8913172.1"/>
    </source>
</evidence>
<dbReference type="GO" id="GO:0003729">
    <property type="term" value="F:mRNA binding"/>
    <property type="evidence" value="ECO:0007669"/>
    <property type="project" value="InterPro"/>
</dbReference>
<reference evidence="11 12" key="1">
    <citation type="submission" date="2019-09" db="EMBL/GenBank/DDBJ databases">
        <title>Draft genome of the ectomycorrhizal ascomycete Sphaerosporella brunnea.</title>
        <authorList>
            <consortium name="DOE Joint Genome Institute"/>
            <person name="Benucci G.M."/>
            <person name="Marozzi G."/>
            <person name="Antonielli L."/>
            <person name="Sanchez S."/>
            <person name="Marco P."/>
            <person name="Wang X."/>
            <person name="Falini L.B."/>
            <person name="Barry K."/>
            <person name="Haridas S."/>
            <person name="Lipzen A."/>
            <person name="Labutti K."/>
            <person name="Grigoriev I.V."/>
            <person name="Murat C."/>
            <person name="Martin F."/>
            <person name="Albertini E."/>
            <person name="Donnini D."/>
            <person name="Bonito G."/>
        </authorList>
    </citation>
    <scope>NUCLEOTIDE SEQUENCE [LARGE SCALE GENOMIC DNA]</scope>
    <source>
        <strain evidence="11 12">Sb_GMNB300</strain>
    </source>
</reference>
<evidence type="ECO:0000313" key="12">
    <source>
        <dbReference type="Proteomes" id="UP000326924"/>
    </source>
</evidence>
<dbReference type="OrthoDB" id="5425365at2759"/>
<dbReference type="Proteomes" id="UP000326924">
    <property type="component" value="Unassembled WGS sequence"/>
</dbReference>
<dbReference type="GO" id="GO:0005730">
    <property type="term" value="C:nucleolus"/>
    <property type="evidence" value="ECO:0007669"/>
    <property type="project" value="UniProtKB-SubCell"/>
</dbReference>
<dbReference type="AlphaFoldDB" id="A0A5J5F7U9"/>
<protein>
    <recommendedName>
        <fullName evidence="13">60S ribosomal subunit assembly/export protein loc1</fullName>
    </recommendedName>
</protein>
<comment type="subcellular location">
    <subcellularLocation>
        <location evidence="2">Nucleus</location>
        <location evidence="2">Nucleolus</location>
    </subcellularLocation>
</comment>
<keyword evidence="6" id="KW-0690">Ribosome biogenesis</keyword>
<evidence type="ECO:0000256" key="8">
    <source>
        <dbReference type="ARBA" id="ARBA00023054"/>
    </source>
</evidence>
<gene>
    <name evidence="11" type="ORF">FN846DRAFT_903103</name>
</gene>
<accession>A0A5J5F7U9</accession>
<dbReference type="GO" id="GO:0051028">
    <property type="term" value="P:mRNA transport"/>
    <property type="evidence" value="ECO:0007669"/>
    <property type="project" value="UniProtKB-KW"/>
</dbReference>
<evidence type="ECO:0000256" key="1">
    <source>
        <dbReference type="ARBA" id="ARBA00001977"/>
    </source>
</evidence>
<keyword evidence="12" id="KW-1185">Reference proteome</keyword>
<dbReference type="PANTHER" id="PTHR28028">
    <property type="entry name" value="60S RIBOSOMAL SUBUNIT ASSEMBLY/EXPORT PROTEIN LOC1"/>
    <property type="match status" value="1"/>
</dbReference>
<evidence type="ECO:0000256" key="5">
    <source>
        <dbReference type="ARBA" id="ARBA00022448"/>
    </source>
</evidence>
<keyword evidence="8" id="KW-0175">Coiled coil</keyword>
<feature type="compositionally biased region" description="Basic residues" evidence="10">
    <location>
        <begin position="7"/>
        <end position="16"/>
    </location>
</feature>
<evidence type="ECO:0000256" key="6">
    <source>
        <dbReference type="ARBA" id="ARBA00022517"/>
    </source>
</evidence>
<evidence type="ECO:0000256" key="4">
    <source>
        <dbReference type="ARBA" id="ARBA00011339"/>
    </source>
</evidence>
<proteinExistence type="inferred from homology"/>
<organism evidence="11 12">
    <name type="scientific">Sphaerosporella brunnea</name>
    <dbReference type="NCBI Taxonomy" id="1250544"/>
    <lineage>
        <taxon>Eukaryota</taxon>
        <taxon>Fungi</taxon>
        <taxon>Dikarya</taxon>
        <taxon>Ascomycota</taxon>
        <taxon>Pezizomycotina</taxon>
        <taxon>Pezizomycetes</taxon>
        <taxon>Pezizales</taxon>
        <taxon>Pyronemataceae</taxon>
        <taxon>Sphaerosporella</taxon>
    </lineage>
</organism>
<comment type="caution">
    <text evidence="11">The sequence shown here is derived from an EMBL/GenBank/DDBJ whole genome shotgun (WGS) entry which is preliminary data.</text>
</comment>
<dbReference type="GO" id="GO:0042273">
    <property type="term" value="P:ribosomal large subunit biogenesis"/>
    <property type="evidence" value="ECO:0007669"/>
    <property type="project" value="InterPro"/>
</dbReference>
<name>A0A5J5F7U9_9PEZI</name>
<dbReference type="PANTHER" id="PTHR28028:SF1">
    <property type="entry name" value="60S RIBOSOMAL SUBUNIT ASSEMBLY_EXPORT PROTEIN LOC1"/>
    <property type="match status" value="1"/>
</dbReference>
<feature type="compositionally biased region" description="Basic and acidic residues" evidence="10">
    <location>
        <begin position="127"/>
        <end position="147"/>
    </location>
</feature>
<evidence type="ECO:0000256" key="3">
    <source>
        <dbReference type="ARBA" id="ARBA00008132"/>
    </source>
</evidence>
<evidence type="ECO:0000256" key="10">
    <source>
        <dbReference type="SAM" id="MobiDB-lite"/>
    </source>
</evidence>
<dbReference type="InterPro" id="IPR037650">
    <property type="entry name" value="Loc1"/>
</dbReference>
<feature type="region of interest" description="Disordered" evidence="10">
    <location>
        <begin position="127"/>
        <end position="182"/>
    </location>
</feature>
<evidence type="ECO:0000256" key="2">
    <source>
        <dbReference type="ARBA" id="ARBA00004604"/>
    </source>
</evidence>
<dbReference type="GO" id="GO:0030687">
    <property type="term" value="C:preribosome, large subunit precursor"/>
    <property type="evidence" value="ECO:0007669"/>
    <property type="project" value="TreeGrafter"/>
</dbReference>
<evidence type="ECO:0008006" key="13">
    <source>
        <dbReference type="Google" id="ProtNLM"/>
    </source>
</evidence>
<dbReference type="InParanoid" id="A0A5J5F7U9"/>
<dbReference type="EMBL" id="VXIS01000017">
    <property type="protein sequence ID" value="KAA8913172.1"/>
    <property type="molecule type" value="Genomic_DNA"/>
</dbReference>
<evidence type="ECO:0000256" key="9">
    <source>
        <dbReference type="ARBA" id="ARBA00023242"/>
    </source>
</evidence>
<evidence type="ECO:0000256" key="7">
    <source>
        <dbReference type="ARBA" id="ARBA00022816"/>
    </source>
</evidence>